<comment type="caution">
    <text evidence="2">The sequence shown here is derived from an EMBL/GenBank/DDBJ whole genome shotgun (WGS) entry which is preliminary data.</text>
</comment>
<dbReference type="Proteomes" id="UP000624244">
    <property type="component" value="Unassembled WGS sequence"/>
</dbReference>
<evidence type="ECO:0000313" key="3">
    <source>
        <dbReference type="Proteomes" id="UP000624244"/>
    </source>
</evidence>
<sequence length="169" mass="19066">MLLAGWFDEGPLSMMCIRGVSFPTLMALYRNCQRDQPPPRLLFLCTHAAQQQSSQQPQPQSQSPQHVNRRCAVDRERSSVERQHAHGRVRARGPRQSHQRQSHGQSPRRQKAQVNVNRQPTPRQPLATPSPKPHQVAALLHHASPALATRARAHNLPCTSARLHACTRM</sequence>
<feature type="region of interest" description="Disordered" evidence="1">
    <location>
        <begin position="48"/>
        <end position="133"/>
    </location>
</feature>
<reference evidence="2" key="1">
    <citation type="submission" date="2019-11" db="EMBL/GenBank/DDBJ databases">
        <title>Bipolaris sorokiniana Genome sequencing.</title>
        <authorList>
            <person name="Wang H."/>
        </authorList>
    </citation>
    <scope>NUCLEOTIDE SEQUENCE</scope>
</reference>
<name>A0A8H5ZLN7_COCSA</name>
<feature type="compositionally biased region" description="Basic residues" evidence="1">
    <location>
        <begin position="85"/>
        <end position="111"/>
    </location>
</feature>
<feature type="compositionally biased region" description="Basic and acidic residues" evidence="1">
    <location>
        <begin position="71"/>
        <end position="84"/>
    </location>
</feature>
<gene>
    <name evidence="2" type="ORF">GGP41_004418</name>
</gene>
<dbReference type="EMBL" id="WNKQ01000005">
    <property type="protein sequence ID" value="KAF5851647.1"/>
    <property type="molecule type" value="Genomic_DNA"/>
</dbReference>
<organism evidence="2 3">
    <name type="scientific">Cochliobolus sativus</name>
    <name type="common">Common root rot and spot blotch fungus</name>
    <name type="synonym">Bipolaris sorokiniana</name>
    <dbReference type="NCBI Taxonomy" id="45130"/>
    <lineage>
        <taxon>Eukaryota</taxon>
        <taxon>Fungi</taxon>
        <taxon>Dikarya</taxon>
        <taxon>Ascomycota</taxon>
        <taxon>Pezizomycotina</taxon>
        <taxon>Dothideomycetes</taxon>
        <taxon>Pleosporomycetidae</taxon>
        <taxon>Pleosporales</taxon>
        <taxon>Pleosporineae</taxon>
        <taxon>Pleosporaceae</taxon>
        <taxon>Bipolaris</taxon>
    </lineage>
</organism>
<feature type="compositionally biased region" description="Low complexity" evidence="1">
    <location>
        <begin position="50"/>
        <end position="65"/>
    </location>
</feature>
<dbReference type="AlphaFoldDB" id="A0A8H5ZLN7"/>
<proteinExistence type="predicted"/>
<feature type="compositionally biased region" description="Polar residues" evidence="1">
    <location>
        <begin position="112"/>
        <end position="121"/>
    </location>
</feature>
<accession>A0A8H5ZLN7</accession>
<evidence type="ECO:0000256" key="1">
    <source>
        <dbReference type="SAM" id="MobiDB-lite"/>
    </source>
</evidence>
<evidence type="ECO:0000313" key="2">
    <source>
        <dbReference type="EMBL" id="KAF5851647.1"/>
    </source>
</evidence>
<protein>
    <submittedName>
        <fullName evidence="2">Uncharacterized protein</fullName>
    </submittedName>
</protein>